<feature type="signal peptide" evidence="5">
    <location>
        <begin position="1"/>
        <end position="16"/>
    </location>
</feature>
<keyword evidence="10" id="KW-1185">Reference proteome</keyword>
<dbReference type="SMR" id="A0A6A1W1A7"/>
<dbReference type="EMBL" id="RXIC02000021">
    <property type="protein sequence ID" value="KAB1218875.1"/>
    <property type="molecule type" value="Genomic_DNA"/>
</dbReference>
<comment type="subcellular location">
    <subcellularLocation>
        <location evidence="1">Vacuole</location>
    </subcellularLocation>
</comment>
<evidence type="ECO:0000256" key="2">
    <source>
        <dbReference type="ARBA" id="ARBA00009191"/>
    </source>
</evidence>
<evidence type="ECO:0000256" key="5">
    <source>
        <dbReference type="SAM" id="SignalP"/>
    </source>
</evidence>
<dbReference type="GO" id="GO:0016787">
    <property type="term" value="F:hydrolase activity"/>
    <property type="evidence" value="ECO:0007669"/>
    <property type="project" value="TreeGrafter"/>
</dbReference>
<dbReference type="OrthoDB" id="5307922at2759"/>
<dbReference type="AlphaFoldDB" id="A0A6A1W1A7"/>
<evidence type="ECO:0000256" key="1">
    <source>
        <dbReference type="ARBA" id="ARBA00004116"/>
    </source>
</evidence>
<evidence type="ECO:0000259" key="6">
    <source>
        <dbReference type="Pfam" id="PF03088"/>
    </source>
</evidence>
<organism evidence="8 10">
    <name type="scientific">Morella rubra</name>
    <name type="common">Chinese bayberry</name>
    <dbReference type="NCBI Taxonomy" id="262757"/>
    <lineage>
        <taxon>Eukaryota</taxon>
        <taxon>Viridiplantae</taxon>
        <taxon>Streptophyta</taxon>
        <taxon>Embryophyta</taxon>
        <taxon>Tracheophyta</taxon>
        <taxon>Spermatophyta</taxon>
        <taxon>Magnoliopsida</taxon>
        <taxon>eudicotyledons</taxon>
        <taxon>Gunneridae</taxon>
        <taxon>Pentapetalae</taxon>
        <taxon>rosids</taxon>
        <taxon>fabids</taxon>
        <taxon>Fagales</taxon>
        <taxon>Myricaceae</taxon>
        <taxon>Morella</taxon>
    </lineage>
</organism>
<name>A0A6A1W1A7_9ROSI</name>
<dbReference type="EMBL" id="RXIC02000021">
    <property type="protein sequence ID" value="KAB1218908.1"/>
    <property type="molecule type" value="Genomic_DNA"/>
</dbReference>
<evidence type="ECO:0000256" key="3">
    <source>
        <dbReference type="ARBA" id="ARBA00022554"/>
    </source>
</evidence>
<dbReference type="PANTHER" id="PTHR10426">
    <property type="entry name" value="STRICTOSIDINE SYNTHASE-RELATED"/>
    <property type="match status" value="1"/>
</dbReference>
<gene>
    <name evidence="9" type="ORF">CJ030_MR3G018215</name>
    <name evidence="8" type="ORF">CJ030_MR3G018248</name>
    <name evidence="7" type="ORF">CJ030_MR5G009785</name>
</gene>
<accession>A0A6A1W1A7</accession>
<evidence type="ECO:0000313" key="8">
    <source>
        <dbReference type="EMBL" id="KAB1218875.1"/>
    </source>
</evidence>
<dbReference type="InterPro" id="IPR018119">
    <property type="entry name" value="Strictosidine_synth_cons-reg"/>
</dbReference>
<sequence>MVLLLIFLCFPSIVLSDTTGVFGPESLALDLKGGGPYTGASDGRILKYQGPNLGFKDFAYTSPNRSKAICDGASDTNIPKATCGRPLGIEFYNGTGDLYIADAYFGLLLGGPNGGPATQHATGAKGVPFQFLDGLDVDQGTGVIYFTEASAKYQISEIALLIALGDNSGSLYKYDPTTKEVTVLLTGLAEPGGVAVSNDGTFVLVSEFLANRILRVWLKGPKANTSEIFLELQGAPDNIKRNSKGEFWVAVNNLYGVLNDIRRLRKGLLSPSLPSLLPQGIGFNEEAAIPQVVSLGDEYALEEVSEVHEFNGSLYLGSLFASYAAIVRP</sequence>
<proteinExistence type="inferred from homology"/>
<dbReference type="Proteomes" id="UP000516437">
    <property type="component" value="Chromosome 5"/>
</dbReference>
<evidence type="ECO:0000313" key="7">
    <source>
        <dbReference type="EMBL" id="KAB1212743.1"/>
    </source>
</evidence>
<dbReference type="InterPro" id="IPR011042">
    <property type="entry name" value="6-blade_b-propeller_TolB-like"/>
</dbReference>
<comment type="similarity">
    <text evidence="2">Belongs to the strictosidine synthase family.</text>
</comment>
<dbReference type="SUPFAM" id="SSF63829">
    <property type="entry name" value="Calcium-dependent phosphotriesterase"/>
    <property type="match status" value="1"/>
</dbReference>
<protein>
    <submittedName>
        <fullName evidence="8">Strictosidine synthase 1</fullName>
    </submittedName>
</protein>
<reference evidence="8" key="1">
    <citation type="submission" date="2018-07" db="EMBL/GenBank/DDBJ databases">
        <authorList>
            <person name="Gao Z.-S."/>
            <person name="Jia H.-M."/>
            <person name="Jia H.-J."/>
            <person name="Cai Q.-L."/>
            <person name="Wang Y."/>
            <person name="Zhao H.-B."/>
        </authorList>
    </citation>
    <scope>NUCLEOTIDE SEQUENCE</scope>
    <source>
        <tissue evidence="8">Leaves</tissue>
    </source>
</reference>
<dbReference type="Pfam" id="PF03088">
    <property type="entry name" value="Str_synth"/>
    <property type="match status" value="1"/>
</dbReference>
<reference evidence="8 10" key="2">
    <citation type="journal article" date="2019" name="Plant Biotechnol. J.">
        <title>The red bayberry genome and genetic basis of sex determination.</title>
        <authorList>
            <person name="Jia H.M."/>
            <person name="Jia H.J."/>
            <person name="Cai Q.L."/>
            <person name="Wang Y."/>
            <person name="Zhao H.B."/>
            <person name="Yang W.F."/>
            <person name="Wang G.Y."/>
            <person name="Li Y.H."/>
            <person name="Zhan D.L."/>
            <person name="Shen Y.T."/>
            <person name="Niu Q.F."/>
            <person name="Chang L."/>
            <person name="Qiu J."/>
            <person name="Zhao L."/>
            <person name="Xie H.B."/>
            <person name="Fu W.Y."/>
            <person name="Jin J."/>
            <person name="Li X.W."/>
            <person name="Jiao Y."/>
            <person name="Zhou C.C."/>
            <person name="Tu T."/>
            <person name="Chai C.Y."/>
            <person name="Gao J.L."/>
            <person name="Fan L.J."/>
            <person name="van de Weg E."/>
            <person name="Wang J.Y."/>
            <person name="Gao Z.S."/>
        </authorList>
    </citation>
    <scope>NUCLEOTIDE SEQUENCE [LARGE SCALE GENOMIC DNA]</scope>
    <source>
        <tissue evidence="8">Leaves</tissue>
    </source>
</reference>
<dbReference type="PANTHER" id="PTHR10426:SF57">
    <property type="entry name" value="STRICTOSIDINE SYNTHASE"/>
    <property type="match status" value="1"/>
</dbReference>
<keyword evidence="5" id="KW-0732">Signal</keyword>
<dbReference type="GO" id="GO:0012505">
    <property type="term" value="C:endomembrane system"/>
    <property type="evidence" value="ECO:0007669"/>
    <property type="project" value="TreeGrafter"/>
</dbReference>
<evidence type="ECO:0000256" key="4">
    <source>
        <dbReference type="ARBA" id="ARBA00023180"/>
    </source>
</evidence>
<dbReference type="Gene3D" id="2.120.10.30">
    <property type="entry name" value="TolB, C-terminal domain"/>
    <property type="match status" value="1"/>
</dbReference>
<keyword evidence="3" id="KW-0926">Vacuole</keyword>
<evidence type="ECO:0000313" key="9">
    <source>
        <dbReference type="EMBL" id="KAB1218908.1"/>
    </source>
</evidence>
<dbReference type="GO" id="GO:0005773">
    <property type="term" value="C:vacuole"/>
    <property type="evidence" value="ECO:0007669"/>
    <property type="project" value="UniProtKB-SubCell"/>
</dbReference>
<evidence type="ECO:0000313" key="10">
    <source>
        <dbReference type="Proteomes" id="UP000516437"/>
    </source>
</evidence>
<comment type="caution">
    <text evidence="8">The sequence shown here is derived from an EMBL/GenBank/DDBJ whole genome shotgun (WGS) entry which is preliminary data.</text>
</comment>
<dbReference type="EMBL" id="RXIC02000023">
    <property type="protein sequence ID" value="KAB1212743.1"/>
    <property type="molecule type" value="Genomic_DNA"/>
</dbReference>
<feature type="chain" id="PRO_5035411327" evidence="5">
    <location>
        <begin position="17"/>
        <end position="329"/>
    </location>
</feature>
<reference evidence="8" key="3">
    <citation type="submission" date="2019-09" db="EMBL/GenBank/DDBJ databases">
        <authorList>
            <person name="Gao Z."/>
        </authorList>
    </citation>
    <scope>NUCLEOTIDE SEQUENCE</scope>
    <source>
        <tissue evidence="8">Leaves</tissue>
    </source>
</reference>
<dbReference type="Proteomes" id="UP000516437">
    <property type="component" value="Chromosome 3"/>
</dbReference>
<keyword evidence="4" id="KW-0325">Glycoprotein</keyword>
<feature type="domain" description="Strictosidine synthase conserved region" evidence="6">
    <location>
        <begin position="133"/>
        <end position="221"/>
    </location>
</feature>